<dbReference type="GO" id="GO:0007030">
    <property type="term" value="P:Golgi organization"/>
    <property type="evidence" value="ECO:0007669"/>
    <property type="project" value="TreeGrafter"/>
</dbReference>
<dbReference type="GO" id="GO:0005794">
    <property type="term" value="C:Golgi apparatus"/>
    <property type="evidence" value="ECO:0007669"/>
    <property type="project" value="UniProtKB-SubCell"/>
</dbReference>
<feature type="coiled-coil region" evidence="4">
    <location>
        <begin position="533"/>
        <end position="670"/>
    </location>
</feature>
<feature type="domain" description="GRIP" evidence="6">
    <location>
        <begin position="1081"/>
        <end position="1131"/>
    </location>
</feature>
<feature type="coiled-coil region" evidence="4">
    <location>
        <begin position="714"/>
        <end position="972"/>
    </location>
</feature>
<dbReference type="EnsemblMetazoa" id="ENSAATROPT000132">
    <property type="protein sequence ID" value="ENSAATROPP000123"/>
    <property type="gene ID" value="ENSAATROPG000105"/>
</dbReference>
<name>A0AAG5CNH1_ANOAO</name>
<evidence type="ECO:0000256" key="3">
    <source>
        <dbReference type="ARBA" id="ARBA00023054"/>
    </source>
</evidence>
<evidence type="ECO:0000313" key="8">
    <source>
        <dbReference type="Proteomes" id="UP000075880"/>
    </source>
</evidence>
<comment type="subcellular location">
    <subcellularLocation>
        <location evidence="1">Golgi apparatus</location>
    </subcellularLocation>
</comment>
<evidence type="ECO:0000256" key="2">
    <source>
        <dbReference type="ARBA" id="ARBA00023034"/>
    </source>
</evidence>
<evidence type="ECO:0000256" key="4">
    <source>
        <dbReference type="SAM" id="Coils"/>
    </source>
</evidence>
<accession>A0AAG5CNH1</accession>
<feature type="region of interest" description="Disordered" evidence="5">
    <location>
        <begin position="73"/>
        <end position="135"/>
    </location>
</feature>
<keyword evidence="2" id="KW-0333">Golgi apparatus</keyword>
<dbReference type="GO" id="GO:0031267">
    <property type="term" value="F:small GTPase binding"/>
    <property type="evidence" value="ECO:0007669"/>
    <property type="project" value="TreeGrafter"/>
</dbReference>
<proteinExistence type="predicted"/>
<dbReference type="AlphaFoldDB" id="A0AAG5CNH1"/>
<organism evidence="7 8">
    <name type="scientific">Anopheles atroparvus</name>
    <name type="common">European mosquito</name>
    <dbReference type="NCBI Taxonomy" id="41427"/>
    <lineage>
        <taxon>Eukaryota</taxon>
        <taxon>Metazoa</taxon>
        <taxon>Ecdysozoa</taxon>
        <taxon>Arthropoda</taxon>
        <taxon>Hexapoda</taxon>
        <taxon>Insecta</taxon>
        <taxon>Pterygota</taxon>
        <taxon>Neoptera</taxon>
        <taxon>Endopterygota</taxon>
        <taxon>Diptera</taxon>
        <taxon>Nematocera</taxon>
        <taxon>Culicoidea</taxon>
        <taxon>Culicidae</taxon>
        <taxon>Anophelinae</taxon>
        <taxon>Anopheles</taxon>
    </lineage>
</organism>
<feature type="region of interest" description="Disordered" evidence="5">
    <location>
        <begin position="151"/>
        <end position="185"/>
    </location>
</feature>
<evidence type="ECO:0000259" key="6">
    <source>
        <dbReference type="PROSITE" id="PS50913"/>
    </source>
</evidence>
<evidence type="ECO:0000256" key="5">
    <source>
        <dbReference type="SAM" id="MobiDB-lite"/>
    </source>
</evidence>
<feature type="coiled-coil region" evidence="4">
    <location>
        <begin position="189"/>
        <end position="354"/>
    </location>
</feature>
<dbReference type="InterPro" id="IPR000237">
    <property type="entry name" value="GRIP_dom"/>
</dbReference>
<feature type="compositionally biased region" description="Low complexity" evidence="5">
    <location>
        <begin position="75"/>
        <end position="121"/>
    </location>
</feature>
<feature type="coiled-coil region" evidence="4">
    <location>
        <begin position="1009"/>
        <end position="1081"/>
    </location>
</feature>
<keyword evidence="8" id="KW-1185">Reference proteome</keyword>
<feature type="coiled-coil region" evidence="4">
    <location>
        <begin position="379"/>
        <end position="465"/>
    </location>
</feature>
<dbReference type="PANTHER" id="PTHR18921">
    <property type="entry name" value="MYOSIN HEAVY CHAIN - RELATED"/>
    <property type="match status" value="1"/>
</dbReference>
<feature type="compositionally biased region" description="Low complexity" evidence="5">
    <location>
        <begin position="1263"/>
        <end position="1275"/>
    </location>
</feature>
<keyword evidence="3 4" id="KW-0175">Coiled coil</keyword>
<evidence type="ECO:0000256" key="1">
    <source>
        <dbReference type="ARBA" id="ARBA00004555"/>
    </source>
</evidence>
<protein>
    <recommendedName>
        <fullName evidence="6">GRIP domain-containing protein</fullName>
    </recommendedName>
</protein>
<feature type="region of interest" description="Disordered" evidence="5">
    <location>
        <begin position="1222"/>
        <end position="1245"/>
    </location>
</feature>
<feature type="compositionally biased region" description="Low complexity" evidence="5">
    <location>
        <begin position="1222"/>
        <end position="1240"/>
    </location>
</feature>
<feature type="compositionally biased region" description="Polar residues" evidence="5">
    <location>
        <begin position="122"/>
        <end position="135"/>
    </location>
</feature>
<dbReference type="Proteomes" id="UP000075880">
    <property type="component" value="Unassembled WGS sequence"/>
</dbReference>
<sequence>MSWLKLNDSLNKVKGSITTFTQEVFADGIIDEDNSDQNPVRELNVAREKIDELTELCVTQDQEIATLRKQVAEYQQQLHHPQQSHPAPSSSSAPQPSSSASSAKHSGELLLAAAASSSGSSKPSTSVEQHGTTATTVTSTLEDSWFWDSEHNVSSTSSSSKKDDNESPSSGTELTTIPLEAPASDGEIIERLQRQLGEKTQQLKKQQLENALLNEKLGQVSSENRELNENIEELDRQHEVVLENLVAGKRELQEKCARLEADLAARATESQAALQELRTRFERLEQSYTQTCAENMKLQQETDKLTAELERIVCENMEAVAALEGQLDEKRREQAETNELYETLKAENEELRQKSTEEPFVVALPKEEQDDGKQQDVSMALLRAELDDLKGQLDEARTERDNLQKLTAELDRSEHIGQLEREIGELQNELRSVIIDNSVQLEAKEKEYDERLAVLRQENQGLRETSTSNDEPADPNTARLAELVRKFFDLDPSQHDALEQRLQQSRDLDAKLSAVEKKLLDSSKELNFLKMENSRIQHDKDTLNADLMQYEKECASLMKNNDLLITEIENLKCNKLETINENAEDSIVVLEKQLDDSNRLNRSLEQEYRESHRKLEELMEENEELQMKVSSLEDAQVERKARIQELEQKLRTVESEKDGLAAQLEHLRQSGMQETEQLRSELESVQGQLGTINEDHASLVHKLQQLQQSSSDNVRQWESKLEEMRLMLEAKESDLAQAREATGAAPSAEQLEELRIRLEADLATANETHRAELEKHKEALDSLTQQKENLVQLVTTKHNESVQYHAEIQRLNQLLQEESERSAQPCPECPSLREKVQDYERLADQIQFLREKSDILTANLMTEQNNQRMALQEKQELLEQRNGLQRDQERLRQHLMEIEEAHTQETVELQQRYDEARHKLATLEDEVKKSSNALTSASIRANQHAETLQTQYQLLLQQRDELNAKLSAADDRDQKNQASLTNLQCALEQFQMNRERDIELATVNIRRELEAVRVRDDELKEKLRQTQQQLSDAKNGLLAAARISDQLEISQVTVASLKAELAKRDERYAALEHRLQETEASQADKVEKTLVKNLIIGYAVAPNASDKQQIMKLISSVLTMDQAECTKVGLHRGPAGAGGGWLNSILGSGATGGAGANYNKESLTEAFVKFLEKESAPRATASSSLLNIVTSTTGESYAGAAGGGAQASTAPLAPASSASNLVTSTANSSSSSSSSSNTTNVQPILLPEAMMLQQTSTFAPNRSSSSILKDILSDS</sequence>
<evidence type="ECO:0000313" key="7">
    <source>
        <dbReference type="EnsemblMetazoa" id="ENSAATROPP000123"/>
    </source>
</evidence>
<dbReference type="PROSITE" id="PS50913">
    <property type="entry name" value="GRIP"/>
    <property type="match status" value="1"/>
</dbReference>
<dbReference type="GO" id="GO:0006888">
    <property type="term" value="P:endoplasmic reticulum to Golgi vesicle-mediated transport"/>
    <property type="evidence" value="ECO:0007669"/>
    <property type="project" value="TreeGrafter"/>
</dbReference>
<dbReference type="PANTHER" id="PTHR18921:SF2">
    <property type="entry name" value="THYROID RECEPTOR-INTERACTING PROTEIN 11"/>
    <property type="match status" value="1"/>
</dbReference>
<feature type="region of interest" description="Disordered" evidence="5">
    <location>
        <begin position="1256"/>
        <end position="1275"/>
    </location>
</feature>
<reference evidence="7" key="1">
    <citation type="submission" date="2024-04" db="UniProtKB">
        <authorList>
            <consortium name="EnsemblMetazoa"/>
        </authorList>
    </citation>
    <scope>IDENTIFICATION</scope>
    <source>
        <strain evidence="7">EBRO</strain>
    </source>
</reference>